<feature type="domain" description="M protein trans-acting positive regulator (MGA) HTH" evidence="4">
    <location>
        <begin position="16"/>
        <end position="69"/>
    </location>
</feature>
<accession>A0A0J8GGZ1</accession>
<dbReference type="Gene3D" id="1.10.10.10">
    <property type="entry name" value="Winged helix-like DNA-binding domain superfamily/Winged helix DNA-binding domain"/>
    <property type="match status" value="1"/>
</dbReference>
<evidence type="ECO:0000256" key="2">
    <source>
        <dbReference type="ARBA" id="ARBA00023163"/>
    </source>
</evidence>
<dbReference type="InterPro" id="IPR036388">
    <property type="entry name" value="WH-like_DNA-bd_sf"/>
</dbReference>
<dbReference type="InterPro" id="IPR013199">
    <property type="entry name" value="HTH_Mga_DNA-bd_dom"/>
</dbReference>
<evidence type="ECO:0000313" key="5">
    <source>
        <dbReference type="EMBL" id="KMT60274.1"/>
    </source>
</evidence>
<feature type="domain" description="Mga helix-turn-helix" evidence="3">
    <location>
        <begin position="84"/>
        <end position="164"/>
    </location>
</feature>
<reference evidence="5 6" key="1">
    <citation type="journal article" date="2015" name="Genome Biol. Evol.">
        <title>Comparative Genomics of Listeria Sensu Lato: Genus-Wide Differences in Evolutionary Dynamics and the Progressive Gain of Complex, Potentially Pathogenicity-Related Traits through Lateral Gene Transfer.</title>
        <authorList>
            <person name="Chiara M."/>
            <person name="Caruso M."/>
            <person name="D'Erchia A.M."/>
            <person name="Manzari C."/>
            <person name="Fraccalvieri R."/>
            <person name="Goffredo E."/>
            <person name="Latorre L."/>
            <person name="Miccolupo A."/>
            <person name="Padalino I."/>
            <person name="Santagada G."/>
            <person name="Chiocco D."/>
            <person name="Pesole G."/>
            <person name="Horner D.S."/>
            <person name="Parisi A."/>
        </authorList>
    </citation>
    <scope>NUCLEOTIDE SEQUENCE [LARGE SCALE GENOMIC DNA]</scope>
    <source>
        <strain evidence="5 6">1991</strain>
    </source>
</reference>
<dbReference type="PANTHER" id="PTHR30185">
    <property type="entry name" value="CRYPTIC BETA-GLUCOSIDE BGL OPERON ANTITERMINATOR"/>
    <property type="match status" value="1"/>
</dbReference>
<comment type="caution">
    <text evidence="5">The sequence shown here is derived from an EMBL/GenBank/DDBJ whole genome shotgun (WGS) entry which is preliminary data.</text>
</comment>
<dbReference type="AlphaFoldDB" id="A0A0J8GGZ1"/>
<keyword evidence="1" id="KW-0805">Transcription regulation</keyword>
<dbReference type="PANTHER" id="PTHR30185:SF18">
    <property type="entry name" value="TRANSCRIPTIONAL REGULATOR MTLR"/>
    <property type="match status" value="1"/>
</dbReference>
<dbReference type="RefSeq" id="WP_059139961.1">
    <property type="nucleotide sequence ID" value="NZ_KQ130613.1"/>
</dbReference>
<dbReference type="Proteomes" id="UP000052258">
    <property type="component" value="Unassembled WGS sequence"/>
</dbReference>
<evidence type="ECO:0000259" key="4">
    <source>
        <dbReference type="Pfam" id="PF08280"/>
    </source>
</evidence>
<dbReference type="InterPro" id="IPR007737">
    <property type="entry name" value="Mga_HTH"/>
</dbReference>
<dbReference type="Gene3D" id="3.40.50.2300">
    <property type="match status" value="1"/>
</dbReference>
<dbReference type="PATRIC" id="fig|1430899.3.peg.912"/>
<dbReference type="Pfam" id="PF08280">
    <property type="entry name" value="HTH_Mga"/>
    <property type="match status" value="1"/>
</dbReference>
<proteinExistence type="predicted"/>
<evidence type="ECO:0000313" key="6">
    <source>
        <dbReference type="Proteomes" id="UP000052258"/>
    </source>
</evidence>
<dbReference type="OrthoDB" id="2260273at2"/>
<sequence>MNSTQTSLIIPKSLRRQIQILNILFQSNYSLNTQELAHNLDCTEKTLLSDIRYLQEILPSPISITIDRYKLIDFHTSDNHIFYETITEMVKTSPLYQIIKGIFQNNLIDLESWADYLFLSDKTIKRYLLNLKSVLKNFNLRLSMHPVNLLGKEEDIRLFFFHLFSSSDLGIVKPEKIFYELSQELVNELGKQLPILKTQQKRSIFWALIILTRIENKQFIQTSVNDVRKPEYFSFYKEVHKKVLRKYGYDVDTIPDIEFVFADRMALDSVLYYDAATKLKFSREELPESDFEIVREILDKNFDINPEQHRVSYLTHLYFFANIRTLSQFTPLFQKNTFEVNLLIKKNHPEIFAKWISIFKGLNPEWLTFIQHTEDVCVRLTMITTLFLPTRKSYRSVLILLTGDTVFVDYIRRFLAEGIDSNISLTYIYDNNISNLQVDNDKFDLIITNNSAEFPFSTTKTPIYSISMFPNESEVSHIQQLLK</sequence>
<dbReference type="Pfam" id="PF05043">
    <property type="entry name" value="Mga"/>
    <property type="match status" value="1"/>
</dbReference>
<dbReference type="InterPro" id="IPR050661">
    <property type="entry name" value="BglG_antiterminators"/>
</dbReference>
<dbReference type="EMBL" id="AZHO01000010">
    <property type="protein sequence ID" value="KMT60274.1"/>
    <property type="molecule type" value="Genomic_DNA"/>
</dbReference>
<keyword evidence="2" id="KW-0804">Transcription</keyword>
<gene>
    <name evidence="5" type="ORF">X560_0886</name>
</gene>
<keyword evidence="6" id="KW-1185">Reference proteome</keyword>
<protein>
    <submittedName>
        <fullName evidence="5">Mga helix-turn-helix domain-containing protein</fullName>
    </submittedName>
</protein>
<evidence type="ECO:0000259" key="3">
    <source>
        <dbReference type="Pfam" id="PF05043"/>
    </source>
</evidence>
<name>A0A0J8GGZ1_9LIST</name>
<evidence type="ECO:0000256" key="1">
    <source>
        <dbReference type="ARBA" id="ARBA00023015"/>
    </source>
</evidence>
<organism evidence="5 6">
    <name type="scientific">Listeria fleischmannii 1991</name>
    <dbReference type="NCBI Taxonomy" id="1430899"/>
    <lineage>
        <taxon>Bacteria</taxon>
        <taxon>Bacillati</taxon>
        <taxon>Bacillota</taxon>
        <taxon>Bacilli</taxon>
        <taxon>Bacillales</taxon>
        <taxon>Listeriaceae</taxon>
        <taxon>Listeria</taxon>
    </lineage>
</organism>